<evidence type="ECO:0000313" key="1">
    <source>
        <dbReference type="EMBL" id="KAK1140440.1"/>
    </source>
</evidence>
<evidence type="ECO:0000313" key="2">
    <source>
        <dbReference type="Proteomes" id="UP001177260"/>
    </source>
</evidence>
<protein>
    <submittedName>
        <fullName evidence="1">Uncharacterized protein</fullName>
    </submittedName>
</protein>
<accession>A0ACC3ASY8</accession>
<dbReference type="Proteomes" id="UP001177260">
    <property type="component" value="Unassembled WGS sequence"/>
</dbReference>
<sequence>MPLPKRSPSPPSNTTTTTTSPAPKKSCTRADDSDWTKSAFEAIRVGKQLKTKQVDKLRDMKMRIEQAERGLAMLNDMRDQILLQDPVAQIRELVVDMCRVYSRDRKRPMVEDKMSEAIEEMKALEREG</sequence>
<comment type="caution">
    <text evidence="1">The sequence shown here is derived from an EMBL/GenBank/DDBJ whole genome shotgun (WGS) entry which is preliminary data.</text>
</comment>
<organism evidence="1 2">
    <name type="scientific">Aspergillus melleus</name>
    <dbReference type="NCBI Taxonomy" id="138277"/>
    <lineage>
        <taxon>Eukaryota</taxon>
        <taxon>Fungi</taxon>
        <taxon>Dikarya</taxon>
        <taxon>Ascomycota</taxon>
        <taxon>Pezizomycotina</taxon>
        <taxon>Eurotiomycetes</taxon>
        <taxon>Eurotiomycetidae</taxon>
        <taxon>Eurotiales</taxon>
        <taxon>Aspergillaceae</taxon>
        <taxon>Aspergillus</taxon>
        <taxon>Aspergillus subgen. Circumdati</taxon>
    </lineage>
</organism>
<dbReference type="EMBL" id="JAOPJF010000083">
    <property type="protein sequence ID" value="KAK1140440.1"/>
    <property type="molecule type" value="Genomic_DNA"/>
</dbReference>
<name>A0ACC3ASY8_9EURO</name>
<gene>
    <name evidence="1" type="ORF">N8T08_010386</name>
</gene>
<keyword evidence="2" id="KW-1185">Reference proteome</keyword>
<reference evidence="1 2" key="1">
    <citation type="journal article" date="2023" name="ACS Omega">
        <title>Identification of the Neoaspergillic Acid Biosynthesis Gene Cluster by Establishing an In Vitro CRISPR-Ribonucleoprotein Genetic System in Aspergillus melleus.</title>
        <authorList>
            <person name="Yuan B."/>
            <person name="Grau M.F."/>
            <person name="Murata R.M."/>
            <person name="Torok T."/>
            <person name="Venkateswaran K."/>
            <person name="Stajich J.E."/>
            <person name="Wang C.C.C."/>
        </authorList>
    </citation>
    <scope>NUCLEOTIDE SEQUENCE [LARGE SCALE GENOMIC DNA]</scope>
    <source>
        <strain evidence="1 2">IMV 1140</strain>
    </source>
</reference>
<proteinExistence type="predicted"/>